<dbReference type="STRING" id="1618477.UR54_C0014G0004"/>
<organism evidence="1 2">
    <name type="scientific">Candidatus Roizmanbacteria bacterium GW2011_GWA2_34_18</name>
    <dbReference type="NCBI Taxonomy" id="1618477"/>
    <lineage>
        <taxon>Bacteria</taxon>
        <taxon>Candidatus Roizmaniibacteriota</taxon>
    </lineage>
</organism>
<dbReference type="Proteomes" id="UP000034688">
    <property type="component" value="Unassembled WGS sequence"/>
</dbReference>
<protein>
    <submittedName>
        <fullName evidence="1">Uncharacterized protein</fullName>
    </submittedName>
</protein>
<dbReference type="InterPro" id="IPR023214">
    <property type="entry name" value="HAD_sf"/>
</dbReference>
<dbReference type="AlphaFoldDB" id="A0A0G0B9D7"/>
<dbReference type="Gene3D" id="3.40.50.1000">
    <property type="entry name" value="HAD superfamily/HAD-like"/>
    <property type="match status" value="1"/>
</dbReference>
<reference evidence="1 2" key="1">
    <citation type="journal article" date="2015" name="Nature">
        <title>rRNA introns, odd ribosomes, and small enigmatic genomes across a large radiation of phyla.</title>
        <authorList>
            <person name="Brown C.T."/>
            <person name="Hug L.A."/>
            <person name="Thomas B.C."/>
            <person name="Sharon I."/>
            <person name="Castelle C.J."/>
            <person name="Singh A."/>
            <person name="Wilkins M.J."/>
            <person name="Williams K.H."/>
            <person name="Banfield J.F."/>
        </authorList>
    </citation>
    <scope>NUCLEOTIDE SEQUENCE [LARGE SCALE GENOMIC DNA]</scope>
</reference>
<proteinExistence type="predicted"/>
<dbReference type="EMBL" id="LBPP01000014">
    <property type="protein sequence ID" value="KKP60336.1"/>
    <property type="molecule type" value="Genomic_DNA"/>
</dbReference>
<gene>
    <name evidence="1" type="ORF">UR54_C0014G0004</name>
</gene>
<evidence type="ECO:0000313" key="2">
    <source>
        <dbReference type="Proteomes" id="UP000034688"/>
    </source>
</evidence>
<sequence>MKKQILKVGFDLDGVLLYNPARIIRPIMFFTKKYILKRDLNKFYYPKNKIEKLIWWFLHKSSLWPSSGIKEIIKLVKQKKINAYVVSARYELLEKDFTRWINIIDPDKVFSGYFYNNKNDQPQLFKDKMIKKLKLDIFVEDNWDIVKHLNSNIKNHPVNSRRKKSKIYWIYNILDKGIKYHYKFPTLISVIQEIKNKL</sequence>
<dbReference type="InterPro" id="IPR036412">
    <property type="entry name" value="HAD-like_sf"/>
</dbReference>
<accession>A0A0G0B9D7</accession>
<name>A0A0G0B9D7_9BACT</name>
<evidence type="ECO:0000313" key="1">
    <source>
        <dbReference type="EMBL" id="KKP60336.1"/>
    </source>
</evidence>
<dbReference type="SUPFAM" id="SSF56784">
    <property type="entry name" value="HAD-like"/>
    <property type="match status" value="1"/>
</dbReference>
<comment type="caution">
    <text evidence="1">The sequence shown here is derived from an EMBL/GenBank/DDBJ whole genome shotgun (WGS) entry which is preliminary data.</text>
</comment>